<evidence type="ECO:0000313" key="2">
    <source>
        <dbReference type="EMBL" id="DAF58529.1"/>
    </source>
</evidence>
<reference evidence="2" key="1">
    <citation type="journal article" date="2021" name="Proc. Natl. Acad. Sci. U.S.A.">
        <title>A Catalog of Tens of Thousands of Viruses from Human Metagenomes Reveals Hidden Associations with Chronic Diseases.</title>
        <authorList>
            <person name="Tisza M.J."/>
            <person name="Buck C.B."/>
        </authorList>
    </citation>
    <scope>NUCLEOTIDE SEQUENCE</scope>
    <source>
        <strain evidence="2">Ct7GD8</strain>
    </source>
</reference>
<name>A0A8S5T5L2_9CAUD</name>
<evidence type="ECO:0000256" key="1">
    <source>
        <dbReference type="SAM" id="MobiDB-lite"/>
    </source>
</evidence>
<protein>
    <submittedName>
        <fullName evidence="2">Uncharacterized protein</fullName>
    </submittedName>
</protein>
<accession>A0A8S5T5L2</accession>
<sequence length="130" mass="14745">MGGRGASSGMSVKGKTYGSEFKTIIKESNIKFVKAVDGAQKTPMETMTSGRVYVTLNKSDNIKAITYYDTKNKRIKQIDIDRPHDKVSPHTHHGYIHNENDGAKGYANLTPTEKKMVERIKKIWYNRHSK</sequence>
<dbReference type="EMBL" id="BK032754">
    <property type="protein sequence ID" value="DAF58529.1"/>
    <property type="molecule type" value="Genomic_DNA"/>
</dbReference>
<organism evidence="2">
    <name type="scientific">Siphoviridae sp. ct7GD8</name>
    <dbReference type="NCBI Taxonomy" id="2827785"/>
    <lineage>
        <taxon>Viruses</taxon>
        <taxon>Duplodnaviria</taxon>
        <taxon>Heunggongvirae</taxon>
        <taxon>Uroviricota</taxon>
        <taxon>Caudoviricetes</taxon>
    </lineage>
</organism>
<feature type="region of interest" description="Disordered" evidence="1">
    <location>
        <begin position="82"/>
        <end position="105"/>
    </location>
</feature>
<proteinExistence type="predicted"/>